<name>A0A2I0B3I8_9ASPA</name>
<feature type="compositionally biased region" description="Polar residues" evidence="1">
    <location>
        <begin position="1"/>
        <end position="17"/>
    </location>
</feature>
<sequence>MTKSVSNCPISESSPKLSRSHLLGSDQWRKCRTQLPATVPVTKSMTTCPDLLNLCSEGGSQPKLSWPAGGKGQPQAVELSTGSLEVLNGGGQEF</sequence>
<dbReference type="EMBL" id="KZ451917">
    <property type="protein sequence ID" value="PKA62357.1"/>
    <property type="molecule type" value="Genomic_DNA"/>
</dbReference>
<evidence type="ECO:0000313" key="3">
    <source>
        <dbReference type="Proteomes" id="UP000236161"/>
    </source>
</evidence>
<accession>A0A2I0B3I8</accession>
<keyword evidence="3" id="KW-1185">Reference proteome</keyword>
<dbReference type="Proteomes" id="UP000236161">
    <property type="component" value="Unassembled WGS sequence"/>
</dbReference>
<proteinExistence type="predicted"/>
<organism evidence="2 3">
    <name type="scientific">Apostasia shenzhenica</name>
    <dbReference type="NCBI Taxonomy" id="1088818"/>
    <lineage>
        <taxon>Eukaryota</taxon>
        <taxon>Viridiplantae</taxon>
        <taxon>Streptophyta</taxon>
        <taxon>Embryophyta</taxon>
        <taxon>Tracheophyta</taxon>
        <taxon>Spermatophyta</taxon>
        <taxon>Magnoliopsida</taxon>
        <taxon>Liliopsida</taxon>
        <taxon>Asparagales</taxon>
        <taxon>Orchidaceae</taxon>
        <taxon>Apostasioideae</taxon>
        <taxon>Apostasia</taxon>
    </lineage>
</organism>
<feature type="region of interest" description="Disordered" evidence="1">
    <location>
        <begin position="1"/>
        <end position="22"/>
    </location>
</feature>
<dbReference type="AlphaFoldDB" id="A0A2I0B3I8"/>
<evidence type="ECO:0000313" key="2">
    <source>
        <dbReference type="EMBL" id="PKA62357.1"/>
    </source>
</evidence>
<gene>
    <name evidence="2" type="ORF">AXF42_Ash009241</name>
</gene>
<protein>
    <submittedName>
        <fullName evidence="2">Uncharacterized protein</fullName>
    </submittedName>
</protein>
<reference evidence="2 3" key="1">
    <citation type="journal article" date="2017" name="Nature">
        <title>The Apostasia genome and the evolution of orchids.</title>
        <authorList>
            <person name="Zhang G.Q."/>
            <person name="Liu K.W."/>
            <person name="Li Z."/>
            <person name="Lohaus R."/>
            <person name="Hsiao Y.Y."/>
            <person name="Niu S.C."/>
            <person name="Wang J.Y."/>
            <person name="Lin Y.C."/>
            <person name="Xu Q."/>
            <person name="Chen L.J."/>
            <person name="Yoshida K."/>
            <person name="Fujiwara S."/>
            <person name="Wang Z.W."/>
            <person name="Zhang Y.Q."/>
            <person name="Mitsuda N."/>
            <person name="Wang M."/>
            <person name="Liu G.H."/>
            <person name="Pecoraro L."/>
            <person name="Huang H.X."/>
            <person name="Xiao X.J."/>
            <person name="Lin M."/>
            <person name="Wu X.Y."/>
            <person name="Wu W.L."/>
            <person name="Chen Y.Y."/>
            <person name="Chang S.B."/>
            <person name="Sakamoto S."/>
            <person name="Ohme-Takagi M."/>
            <person name="Yagi M."/>
            <person name="Zeng S.J."/>
            <person name="Shen C.Y."/>
            <person name="Yeh C.M."/>
            <person name="Luo Y.B."/>
            <person name="Tsai W.C."/>
            <person name="Van de Peer Y."/>
            <person name="Liu Z.J."/>
        </authorList>
    </citation>
    <scope>NUCLEOTIDE SEQUENCE [LARGE SCALE GENOMIC DNA]</scope>
    <source>
        <strain evidence="3">cv. Shenzhen</strain>
        <tissue evidence="2">Stem</tissue>
    </source>
</reference>
<evidence type="ECO:0000256" key="1">
    <source>
        <dbReference type="SAM" id="MobiDB-lite"/>
    </source>
</evidence>